<feature type="region of interest" description="Disordered" evidence="1">
    <location>
        <begin position="82"/>
        <end position="118"/>
    </location>
</feature>
<reference evidence="2 3" key="1">
    <citation type="journal article" date="2021" name="Elife">
        <title>Chloroplast acquisition without the gene transfer in kleptoplastic sea slugs, Plakobranchus ocellatus.</title>
        <authorList>
            <person name="Maeda T."/>
            <person name="Takahashi S."/>
            <person name="Yoshida T."/>
            <person name="Shimamura S."/>
            <person name="Takaki Y."/>
            <person name="Nagai Y."/>
            <person name="Toyoda A."/>
            <person name="Suzuki Y."/>
            <person name="Arimoto A."/>
            <person name="Ishii H."/>
            <person name="Satoh N."/>
            <person name="Nishiyama T."/>
            <person name="Hasebe M."/>
            <person name="Maruyama T."/>
            <person name="Minagawa J."/>
            <person name="Obokata J."/>
            <person name="Shigenobu S."/>
        </authorList>
    </citation>
    <scope>NUCLEOTIDE SEQUENCE [LARGE SCALE GENOMIC DNA]</scope>
</reference>
<feature type="compositionally biased region" description="Basic and acidic residues" evidence="1">
    <location>
        <begin position="90"/>
        <end position="118"/>
    </location>
</feature>
<evidence type="ECO:0000256" key="1">
    <source>
        <dbReference type="SAM" id="MobiDB-lite"/>
    </source>
</evidence>
<keyword evidence="3" id="KW-1185">Reference proteome</keyword>
<gene>
    <name evidence="2" type="ORF">ElyMa_002757600</name>
</gene>
<accession>A0AAV4HIH5</accession>
<comment type="caution">
    <text evidence="2">The sequence shown here is derived from an EMBL/GenBank/DDBJ whole genome shotgun (WGS) entry which is preliminary data.</text>
</comment>
<name>A0AAV4HIH5_9GAST</name>
<sequence length="201" mass="24281">MSTDKDTEVITHIDIGSGHRIEINKRLARLKRIKRKKAIKINVKQLKGADIEFKLSLQNRFEKLKDEPLEIDNLNMVITESTNEVTKTTGTEEKSEEDKERDQLEKKNRKELRRKENKTTRDKIEYIQTNKKVKKLRRKRALQKRKEFVTNILEQKKSQQRNIQTWQQKENILYEKRGWKEHDRQRRNPADMQTVLSEFIR</sequence>
<organism evidence="2 3">
    <name type="scientific">Elysia marginata</name>
    <dbReference type="NCBI Taxonomy" id="1093978"/>
    <lineage>
        <taxon>Eukaryota</taxon>
        <taxon>Metazoa</taxon>
        <taxon>Spiralia</taxon>
        <taxon>Lophotrochozoa</taxon>
        <taxon>Mollusca</taxon>
        <taxon>Gastropoda</taxon>
        <taxon>Heterobranchia</taxon>
        <taxon>Euthyneura</taxon>
        <taxon>Panpulmonata</taxon>
        <taxon>Sacoglossa</taxon>
        <taxon>Placobranchoidea</taxon>
        <taxon>Plakobranchidae</taxon>
        <taxon>Elysia</taxon>
    </lineage>
</organism>
<dbReference type="Proteomes" id="UP000762676">
    <property type="component" value="Unassembled WGS sequence"/>
</dbReference>
<protein>
    <submittedName>
        <fullName evidence="2">Uncharacterized protein</fullName>
    </submittedName>
</protein>
<evidence type="ECO:0000313" key="3">
    <source>
        <dbReference type="Proteomes" id="UP000762676"/>
    </source>
</evidence>
<dbReference type="AlphaFoldDB" id="A0AAV4HIH5"/>
<evidence type="ECO:0000313" key="2">
    <source>
        <dbReference type="EMBL" id="GFR97932.1"/>
    </source>
</evidence>
<proteinExistence type="predicted"/>
<dbReference type="EMBL" id="BMAT01005657">
    <property type="protein sequence ID" value="GFR97932.1"/>
    <property type="molecule type" value="Genomic_DNA"/>
</dbReference>